<evidence type="ECO:0000256" key="9">
    <source>
        <dbReference type="ARBA" id="ARBA00031306"/>
    </source>
</evidence>
<comment type="similarity">
    <text evidence="1 11">Belongs to the ApbE family.</text>
</comment>
<dbReference type="SUPFAM" id="SSF143631">
    <property type="entry name" value="ApbE-like"/>
    <property type="match status" value="1"/>
</dbReference>
<feature type="transmembrane region" description="Helical" evidence="13">
    <location>
        <begin position="6"/>
        <end position="25"/>
    </location>
</feature>
<evidence type="ECO:0000256" key="4">
    <source>
        <dbReference type="ARBA" id="ARBA00022630"/>
    </source>
</evidence>
<evidence type="ECO:0000256" key="3">
    <source>
        <dbReference type="ARBA" id="ARBA00016337"/>
    </source>
</evidence>
<dbReference type="AlphaFoldDB" id="E6XHA4"/>
<keyword evidence="6 11" id="KW-0479">Metal-binding</keyword>
<dbReference type="KEGG" id="shp:Sput200_0512"/>
<feature type="binding site" evidence="12">
    <location>
        <position position="180"/>
    </location>
    <ligand>
        <name>Mg(2+)</name>
        <dbReference type="ChEBI" id="CHEBI:18420"/>
    </ligand>
</feature>
<feature type="binding site" evidence="12">
    <location>
        <position position="297"/>
    </location>
    <ligand>
        <name>Mg(2+)</name>
        <dbReference type="ChEBI" id="CHEBI:18420"/>
    </ligand>
</feature>
<proteinExistence type="inferred from homology"/>
<evidence type="ECO:0000256" key="11">
    <source>
        <dbReference type="PIRNR" id="PIRNR006268"/>
    </source>
</evidence>
<keyword evidence="13" id="KW-1133">Transmembrane helix</keyword>
<dbReference type="HOGENOM" id="CLU_044403_0_0_6"/>
<dbReference type="GO" id="GO:0046872">
    <property type="term" value="F:metal ion binding"/>
    <property type="evidence" value="ECO:0007669"/>
    <property type="project" value="UniProtKB-UniRule"/>
</dbReference>
<evidence type="ECO:0000256" key="1">
    <source>
        <dbReference type="ARBA" id="ARBA00008282"/>
    </source>
</evidence>
<evidence type="ECO:0000313" key="14">
    <source>
        <dbReference type="EMBL" id="ADV52998.1"/>
    </source>
</evidence>
<reference evidence="14 15" key="1">
    <citation type="submission" date="2011-01" db="EMBL/GenBank/DDBJ databases">
        <title>Complete sequence of Shewanella putrefaciens 200.</title>
        <authorList>
            <consortium name="US DOE Joint Genome Institute"/>
            <person name="Lucas S."/>
            <person name="Copeland A."/>
            <person name="Lapidus A."/>
            <person name="Cheng J.-F."/>
            <person name="Bruce D."/>
            <person name="Goodwin L."/>
            <person name="Pitluck S."/>
            <person name="Munk A.C."/>
            <person name="Detter J.C."/>
            <person name="Han C."/>
            <person name="Tapia R."/>
            <person name="Land M."/>
            <person name="Hauser L."/>
            <person name="Chang Y.-J."/>
            <person name="Jeffries C."/>
            <person name="Kyrpides N."/>
            <person name="Ivanova N."/>
            <person name="Mikhailova N."/>
            <person name="Kolker E."/>
            <person name="Lawrence C."/>
            <person name="McCue L.A."/>
            <person name="DiChristina T."/>
            <person name="Nealson K."/>
            <person name="Fredrickson J.K."/>
            <person name="Woyke T."/>
        </authorList>
    </citation>
    <scope>NUCLEOTIDE SEQUENCE [LARGE SCALE GENOMIC DNA]</scope>
    <source>
        <strain evidence="14 15">200</strain>
    </source>
</reference>
<dbReference type="PIRSF" id="PIRSF006268">
    <property type="entry name" value="ApbE"/>
    <property type="match status" value="1"/>
</dbReference>
<dbReference type="InterPro" id="IPR024932">
    <property type="entry name" value="ApbE"/>
</dbReference>
<dbReference type="OrthoDB" id="9778595at2"/>
<evidence type="ECO:0000256" key="2">
    <source>
        <dbReference type="ARBA" id="ARBA00011955"/>
    </source>
</evidence>
<dbReference type="PATRIC" id="fig|399804.5.peg.521"/>
<dbReference type="EC" id="2.7.1.180" evidence="2 11"/>
<dbReference type="GO" id="GO:0016740">
    <property type="term" value="F:transferase activity"/>
    <property type="evidence" value="ECO:0007669"/>
    <property type="project" value="UniProtKB-UniRule"/>
</dbReference>
<keyword evidence="4 11" id="KW-0285">Flavoprotein</keyword>
<organism evidence="14 15">
    <name type="scientific">Shewanella putrefaciens (strain 200)</name>
    <dbReference type="NCBI Taxonomy" id="399804"/>
    <lineage>
        <taxon>Bacteria</taxon>
        <taxon>Pseudomonadati</taxon>
        <taxon>Pseudomonadota</taxon>
        <taxon>Gammaproteobacteria</taxon>
        <taxon>Alteromonadales</taxon>
        <taxon>Shewanellaceae</taxon>
        <taxon>Shewanella</taxon>
    </lineage>
</organism>
<dbReference type="EMBL" id="CP002457">
    <property type="protein sequence ID" value="ADV52998.1"/>
    <property type="molecule type" value="Genomic_DNA"/>
</dbReference>
<keyword evidence="5 11" id="KW-0808">Transferase</keyword>
<keyword evidence="7 11" id="KW-0274">FAD</keyword>
<evidence type="ECO:0000313" key="15">
    <source>
        <dbReference type="Proteomes" id="UP000008209"/>
    </source>
</evidence>
<keyword evidence="14" id="KW-0449">Lipoprotein</keyword>
<feature type="binding site" evidence="12">
    <location>
        <position position="293"/>
    </location>
    <ligand>
        <name>Mg(2+)</name>
        <dbReference type="ChEBI" id="CHEBI:18420"/>
    </ligand>
</feature>
<gene>
    <name evidence="14" type="ordered locus">Sput200_0512</name>
</gene>
<evidence type="ECO:0000256" key="5">
    <source>
        <dbReference type="ARBA" id="ARBA00022679"/>
    </source>
</evidence>
<dbReference type="InterPro" id="IPR003374">
    <property type="entry name" value="ApbE-like_sf"/>
</dbReference>
<evidence type="ECO:0000256" key="8">
    <source>
        <dbReference type="ARBA" id="ARBA00022842"/>
    </source>
</evidence>
<evidence type="ECO:0000256" key="12">
    <source>
        <dbReference type="PIRSR" id="PIRSR006268-2"/>
    </source>
</evidence>
<dbReference type="PANTHER" id="PTHR30040">
    <property type="entry name" value="THIAMINE BIOSYNTHESIS LIPOPROTEIN APBE"/>
    <property type="match status" value="1"/>
</dbReference>
<evidence type="ECO:0000256" key="6">
    <source>
        <dbReference type="ARBA" id="ARBA00022723"/>
    </source>
</evidence>
<comment type="cofactor">
    <cofactor evidence="12">
        <name>Mg(2+)</name>
        <dbReference type="ChEBI" id="CHEBI:18420"/>
    </cofactor>
    <cofactor evidence="12">
        <name>Mn(2+)</name>
        <dbReference type="ChEBI" id="CHEBI:29035"/>
    </cofactor>
    <text evidence="12">Magnesium. Can also use manganese.</text>
</comment>
<dbReference type="Proteomes" id="UP000008209">
    <property type="component" value="Chromosome"/>
</dbReference>
<evidence type="ECO:0000256" key="13">
    <source>
        <dbReference type="SAM" id="Phobius"/>
    </source>
</evidence>
<keyword evidence="13" id="KW-0812">Transmembrane</keyword>
<name>E6XHA4_SHEP2</name>
<keyword evidence="8 11" id="KW-0460">Magnesium</keyword>
<accession>E6XHA4</accession>
<dbReference type="Pfam" id="PF02424">
    <property type="entry name" value="ApbE"/>
    <property type="match status" value="1"/>
</dbReference>
<protein>
    <recommendedName>
        <fullName evidence="3 11">FAD:protein FMN transferase</fullName>
        <ecNumber evidence="2 11">2.7.1.180</ecNumber>
    </recommendedName>
    <alternativeName>
        <fullName evidence="9 11">Flavin transferase</fullName>
    </alternativeName>
</protein>
<comment type="catalytic activity">
    <reaction evidence="10 11">
        <text>L-threonyl-[protein] + FAD = FMN-L-threonyl-[protein] + AMP + H(+)</text>
        <dbReference type="Rhea" id="RHEA:36847"/>
        <dbReference type="Rhea" id="RHEA-COMP:11060"/>
        <dbReference type="Rhea" id="RHEA-COMP:11061"/>
        <dbReference type="ChEBI" id="CHEBI:15378"/>
        <dbReference type="ChEBI" id="CHEBI:30013"/>
        <dbReference type="ChEBI" id="CHEBI:57692"/>
        <dbReference type="ChEBI" id="CHEBI:74257"/>
        <dbReference type="ChEBI" id="CHEBI:456215"/>
        <dbReference type="EC" id="2.7.1.180"/>
    </reaction>
</comment>
<evidence type="ECO:0000256" key="10">
    <source>
        <dbReference type="ARBA" id="ARBA00048540"/>
    </source>
</evidence>
<dbReference type="Gene3D" id="3.10.520.10">
    <property type="entry name" value="ApbE-like domains"/>
    <property type="match status" value="1"/>
</dbReference>
<keyword evidence="13" id="KW-0472">Membrane</keyword>
<dbReference type="PANTHER" id="PTHR30040:SF2">
    <property type="entry name" value="FAD:PROTEIN FMN TRANSFERASE"/>
    <property type="match status" value="1"/>
</dbReference>
<sequence length="341" mass="37846">MLSQYSFRIIYIVIAILSMTINGVVAEHSKIYHLYGKTMGNNYAISLVTHSLTPQQAFDLRNKIEHELDIVNSIMSTWRKDSEITKINLLDANEIISISEPLKNIINESLAIEKMTHGAFDITVAPLVKLWGFGPGNIPSKIPDQAEITEVKNYTGSHHFQLQDNHYSKKDRRVQIDLSGIAKGHGVDVVANTLEKNGYHNYLINIGGEIYAKGNKLDGSAWLITIEDPRKNTAINTKININGMAVATSGDYRNYFEAQGVRFPHVIDPKTGWASQTHIISATVITPKCATADAIATAAMVMGAQKAMAFATKHDIALMLIEEHFGNVKVHRSKAFTKFIQ</sequence>
<evidence type="ECO:0000256" key="7">
    <source>
        <dbReference type="ARBA" id="ARBA00022827"/>
    </source>
</evidence>